<accession>K9VDD6</accession>
<evidence type="ECO:0000256" key="5">
    <source>
        <dbReference type="ARBA" id="ARBA00023004"/>
    </source>
</evidence>
<dbReference type="Gene3D" id="3.20.20.70">
    <property type="entry name" value="Aldolase class I"/>
    <property type="match status" value="1"/>
</dbReference>
<feature type="domain" description="Radical SAM core" evidence="7">
    <location>
        <begin position="19"/>
        <end position="242"/>
    </location>
</feature>
<proteinExistence type="predicted"/>
<evidence type="ECO:0000256" key="1">
    <source>
        <dbReference type="ARBA" id="ARBA00001966"/>
    </source>
</evidence>
<keyword evidence="2" id="KW-0004">4Fe-4S</keyword>
<organism evidence="8 9">
    <name type="scientific">Phormidium nigroviride PCC 7112</name>
    <dbReference type="NCBI Taxonomy" id="179408"/>
    <lineage>
        <taxon>Bacteria</taxon>
        <taxon>Bacillati</taxon>
        <taxon>Cyanobacteriota</taxon>
        <taxon>Cyanophyceae</taxon>
        <taxon>Oscillatoriophycideae</taxon>
        <taxon>Oscillatoriales</taxon>
        <taxon>Oscillatoriaceae</taxon>
        <taxon>Phormidium</taxon>
    </lineage>
</organism>
<evidence type="ECO:0000256" key="3">
    <source>
        <dbReference type="ARBA" id="ARBA00022691"/>
    </source>
</evidence>
<dbReference type="SFLD" id="SFLDG01083">
    <property type="entry name" value="Uncharacterised_Radical_SAM_Su"/>
    <property type="match status" value="1"/>
</dbReference>
<dbReference type="HOGENOM" id="CLU_058377_2_0_3"/>
<dbReference type="Pfam" id="PF04055">
    <property type="entry name" value="Radical_SAM"/>
    <property type="match status" value="1"/>
</dbReference>
<dbReference type="SFLD" id="SFLDS00029">
    <property type="entry name" value="Radical_SAM"/>
    <property type="match status" value="1"/>
</dbReference>
<comment type="cofactor">
    <cofactor evidence="1">
        <name>[4Fe-4S] cluster</name>
        <dbReference type="ChEBI" id="CHEBI:49883"/>
    </cofactor>
</comment>
<dbReference type="AlphaFoldDB" id="K9VDD6"/>
<reference evidence="8 9" key="1">
    <citation type="submission" date="2012-05" db="EMBL/GenBank/DDBJ databases">
        <title>Finished chromosome of genome of Oscillatoria sp. PCC 7112.</title>
        <authorList>
            <consortium name="US DOE Joint Genome Institute"/>
            <person name="Gugger M."/>
            <person name="Coursin T."/>
            <person name="Rippka R."/>
            <person name="Tandeau De Marsac N."/>
            <person name="Huntemann M."/>
            <person name="Wei C.-L."/>
            <person name="Han J."/>
            <person name="Detter J.C."/>
            <person name="Han C."/>
            <person name="Tapia R."/>
            <person name="Davenport K."/>
            <person name="Daligault H."/>
            <person name="Erkkila T."/>
            <person name="Gu W."/>
            <person name="Munk A.C.C."/>
            <person name="Teshima H."/>
            <person name="Xu Y."/>
            <person name="Chain P."/>
            <person name="Chen A."/>
            <person name="Krypides N."/>
            <person name="Mavromatis K."/>
            <person name="Markowitz V."/>
            <person name="Szeto E."/>
            <person name="Ivanova N."/>
            <person name="Mikhailova N."/>
            <person name="Ovchinnikova G."/>
            <person name="Pagani I."/>
            <person name="Pati A."/>
            <person name="Goodwin L."/>
            <person name="Peters L."/>
            <person name="Pitluck S."/>
            <person name="Woyke T."/>
            <person name="Kerfeld C."/>
        </authorList>
    </citation>
    <scope>NUCLEOTIDE SEQUENCE [LARGE SCALE GENOMIC DNA]</scope>
    <source>
        <strain evidence="8 9">PCC 7112</strain>
    </source>
</reference>
<dbReference type="EMBL" id="CP003614">
    <property type="protein sequence ID" value="AFZ05941.1"/>
    <property type="molecule type" value="Genomic_DNA"/>
</dbReference>
<keyword evidence="9" id="KW-1185">Reference proteome</keyword>
<dbReference type="STRING" id="179408.Osc7112_1414"/>
<gene>
    <name evidence="8" type="ORF">Osc7112_1414</name>
</gene>
<dbReference type="GO" id="GO:0046872">
    <property type="term" value="F:metal ion binding"/>
    <property type="evidence" value="ECO:0007669"/>
    <property type="project" value="UniProtKB-KW"/>
</dbReference>
<dbReference type="InterPro" id="IPR007197">
    <property type="entry name" value="rSAM"/>
</dbReference>
<dbReference type="InterPro" id="IPR013785">
    <property type="entry name" value="Aldolase_TIM"/>
</dbReference>
<dbReference type="InterPro" id="IPR058240">
    <property type="entry name" value="rSAM_sf"/>
</dbReference>
<dbReference type="RefSeq" id="WP_015175263.1">
    <property type="nucleotide sequence ID" value="NC_019729.1"/>
</dbReference>
<protein>
    <submittedName>
        <fullName evidence="8">Radical SAM domain protein</fullName>
    </submittedName>
</protein>
<dbReference type="PROSITE" id="PS51918">
    <property type="entry name" value="RADICAL_SAM"/>
    <property type="match status" value="1"/>
</dbReference>
<dbReference type="Proteomes" id="UP000010478">
    <property type="component" value="Chromosome"/>
</dbReference>
<dbReference type="eggNOG" id="COG0731">
    <property type="taxonomic scope" value="Bacteria"/>
</dbReference>
<dbReference type="InterPro" id="IPR040084">
    <property type="entry name" value="GTPase_Obg"/>
</dbReference>
<dbReference type="CDD" id="cd01335">
    <property type="entry name" value="Radical_SAM"/>
    <property type="match status" value="1"/>
</dbReference>
<dbReference type="SUPFAM" id="SSF102114">
    <property type="entry name" value="Radical SAM enzymes"/>
    <property type="match status" value="1"/>
</dbReference>
<evidence type="ECO:0000313" key="9">
    <source>
        <dbReference type="Proteomes" id="UP000010478"/>
    </source>
</evidence>
<dbReference type="PANTHER" id="PTHR43787:SF11">
    <property type="entry name" value="UPF0026 PROTEIN SLR1464"/>
    <property type="match status" value="1"/>
</dbReference>
<dbReference type="KEGG" id="oni:Osc7112_1414"/>
<keyword evidence="5" id="KW-0408">Iron</keyword>
<evidence type="ECO:0000259" key="7">
    <source>
        <dbReference type="PROSITE" id="PS51918"/>
    </source>
</evidence>
<evidence type="ECO:0000256" key="2">
    <source>
        <dbReference type="ARBA" id="ARBA00022485"/>
    </source>
</evidence>
<keyword evidence="6" id="KW-0411">Iron-sulfur</keyword>
<dbReference type="GO" id="GO:0003824">
    <property type="term" value="F:catalytic activity"/>
    <property type="evidence" value="ECO:0007669"/>
    <property type="project" value="InterPro"/>
</dbReference>
<evidence type="ECO:0000256" key="4">
    <source>
        <dbReference type="ARBA" id="ARBA00022723"/>
    </source>
</evidence>
<keyword evidence="4" id="KW-0479">Metal-binding</keyword>
<evidence type="ECO:0000313" key="8">
    <source>
        <dbReference type="EMBL" id="AFZ05941.1"/>
    </source>
</evidence>
<keyword evidence="3" id="KW-0949">S-adenosyl-L-methionine</keyword>
<dbReference type="PANTHER" id="PTHR43787">
    <property type="entry name" value="FEMO COFACTOR BIOSYNTHESIS PROTEIN NIFB-RELATED"/>
    <property type="match status" value="1"/>
</dbReference>
<name>K9VDD6_9CYAN</name>
<dbReference type="GO" id="GO:0051539">
    <property type="term" value="F:4 iron, 4 sulfur cluster binding"/>
    <property type="evidence" value="ECO:0007669"/>
    <property type="project" value="UniProtKB-KW"/>
</dbReference>
<dbReference type="OrthoDB" id="9795504at2"/>
<sequence>MSTVTTPSTSVYGPVQSWRFGRSLGIDPIGPDSSCSFNCVYCQLGEIEHQTCNRQVFVPTQKIQQDLQSFSVCDANTITLSGSGEPTLALNLGEILVMVKEMTGKPVGVLTNGSLLNDRAVCEELAIADWVAVKVDAIAAESFCRINRPMPSINLLDIWAGLLQFRQLYSGHLAIQTMLLTEWNEQDRAEYIRRMQALLPDEIQLNTPTRLCPLTHQLEARGNDPPNACLYPTRQLKQVNPEVLQVFADRIERVTGIPVRYPLLKQEGENR</sequence>
<dbReference type="PATRIC" id="fig|179408.3.peg.1711"/>
<evidence type="ECO:0000256" key="6">
    <source>
        <dbReference type="ARBA" id="ARBA00023014"/>
    </source>
</evidence>